<keyword evidence="3" id="KW-1185">Reference proteome</keyword>
<dbReference type="AlphaFoldDB" id="W0I0E0"/>
<evidence type="ECO:0000313" key="3">
    <source>
        <dbReference type="Proteomes" id="UP000019028"/>
    </source>
</evidence>
<evidence type="ECO:0000259" key="1">
    <source>
        <dbReference type="PROSITE" id="PS51750"/>
    </source>
</evidence>
<protein>
    <submittedName>
        <fullName evidence="2">Putative prophage protein</fullName>
    </submittedName>
</protein>
<dbReference type="KEGG" id="sod:Sant_2910"/>
<dbReference type="RefSeq" id="WP_038668639.1">
    <property type="nucleotide sequence ID" value="NZ_CP006569.1"/>
</dbReference>
<dbReference type="HOGENOM" id="CLU_1502932_0_0_6"/>
<gene>
    <name evidence="2" type="ORF">Sant_2910</name>
</gene>
<dbReference type="InterPro" id="IPR003497">
    <property type="entry name" value="BRO_N_domain"/>
</dbReference>
<proteinExistence type="predicted"/>
<evidence type="ECO:0000313" key="2">
    <source>
        <dbReference type="EMBL" id="AHF77920.1"/>
    </source>
</evidence>
<dbReference type="SMART" id="SM01040">
    <property type="entry name" value="Bro-N"/>
    <property type="match status" value="1"/>
</dbReference>
<reference evidence="2 3" key="1">
    <citation type="journal article" date="2014" name="Genome Biol. Evol.">
        <title>Genome degeneration and adaptation in a nascent stage of symbiosis.</title>
        <authorList>
            <person name="Oakeson K.F."/>
            <person name="Gil R."/>
            <person name="Clayton A.L."/>
            <person name="Dunn D.M."/>
            <person name="von Niederhausern A.C."/>
            <person name="Hamil C."/>
            <person name="Aoyagi A."/>
            <person name="Duval B."/>
            <person name="Baca A."/>
            <person name="Silva F.J."/>
            <person name="Vallier A."/>
            <person name="Jackson D.G."/>
            <person name="Latorre A."/>
            <person name="Weiss R.B."/>
            <person name="Heddi A."/>
            <person name="Moya A."/>
            <person name="Dale C."/>
        </authorList>
    </citation>
    <scope>NUCLEOTIDE SEQUENCE [LARGE SCALE GENOMIC DNA]</scope>
    <source>
        <strain evidence="2 3">HS1</strain>
    </source>
</reference>
<feature type="domain" description="Bro-N" evidence="1">
    <location>
        <begin position="1"/>
        <end position="118"/>
    </location>
</feature>
<dbReference type="Proteomes" id="UP000019028">
    <property type="component" value="Chromosome"/>
</dbReference>
<organism evidence="2 3">
    <name type="scientific">Sodalis praecaptivus</name>
    <dbReference type="NCBI Taxonomy" id="1239307"/>
    <lineage>
        <taxon>Bacteria</taxon>
        <taxon>Pseudomonadati</taxon>
        <taxon>Pseudomonadota</taxon>
        <taxon>Gammaproteobacteria</taxon>
        <taxon>Enterobacterales</taxon>
        <taxon>Bruguierivoracaceae</taxon>
        <taxon>Sodalis</taxon>
    </lineage>
</organism>
<dbReference type="EMBL" id="CP006569">
    <property type="protein sequence ID" value="AHF77920.1"/>
    <property type="molecule type" value="Genomic_DNA"/>
</dbReference>
<sequence length="182" mass="20997">MNNIASYELKFQRTTFHPVIDGGSMWLTSTELAIALGYADTKAVSILFNRNQDEFTPAMSMVINMTTNGINNSLRKKKVRVFSIRGAHLIAMFAETPVAKQFRRWVLDILDREVEKQPDLTPFYRYKARLEIRDDMTGERFEILGQAQDMRQVAFGLANDLGYRPNAFTHVPVNQKKLRKLH</sequence>
<dbReference type="Pfam" id="PF02498">
    <property type="entry name" value="Bro-N"/>
    <property type="match status" value="1"/>
</dbReference>
<name>W0I0E0_9GAMM</name>
<accession>W0I0E0</accession>
<dbReference type="OrthoDB" id="5574448at2"/>
<dbReference type="PROSITE" id="PS51750">
    <property type="entry name" value="BRO_N"/>
    <property type="match status" value="1"/>
</dbReference>